<sequence length="157" mass="18101">MIRVIEIVSLTPTTWGAAPMQPQGPQLTPNHSLKLSRADYRFHTSSFLQLRQLVMRCLQSIIGPSRLCHLVIKAPHILSKLLIFISNLILLYFGQHESRSNCPRAYHIRQSSLIPKGSGYLPPRTVMYHQRTPLQFMSLRMFLTRWCSLVMITVVFL</sequence>
<keyword evidence="2" id="KW-1185">Reference proteome</keyword>
<dbReference type="AlphaFoldDB" id="A0A5N7BBP0"/>
<proteinExistence type="predicted"/>
<evidence type="ECO:0000313" key="1">
    <source>
        <dbReference type="EMBL" id="KAE8379183.1"/>
    </source>
</evidence>
<gene>
    <name evidence="1" type="ORF">BDV26DRAFT_259926</name>
</gene>
<evidence type="ECO:0000313" key="2">
    <source>
        <dbReference type="Proteomes" id="UP000326198"/>
    </source>
</evidence>
<name>A0A5N7BBP0_9EURO</name>
<dbReference type="Proteomes" id="UP000326198">
    <property type="component" value="Unassembled WGS sequence"/>
</dbReference>
<reference evidence="1 2" key="1">
    <citation type="submission" date="2019-04" db="EMBL/GenBank/DDBJ databases">
        <title>Friends and foes A comparative genomics studyof 23 Aspergillus species from section Flavi.</title>
        <authorList>
            <consortium name="DOE Joint Genome Institute"/>
            <person name="Kjaerbolling I."/>
            <person name="Vesth T."/>
            <person name="Frisvad J.C."/>
            <person name="Nybo J.L."/>
            <person name="Theobald S."/>
            <person name="Kildgaard S."/>
            <person name="Isbrandt T."/>
            <person name="Kuo A."/>
            <person name="Sato A."/>
            <person name="Lyhne E.K."/>
            <person name="Kogle M.E."/>
            <person name="Wiebenga A."/>
            <person name="Kun R.S."/>
            <person name="Lubbers R.J."/>
            <person name="Makela M.R."/>
            <person name="Barry K."/>
            <person name="Chovatia M."/>
            <person name="Clum A."/>
            <person name="Daum C."/>
            <person name="Haridas S."/>
            <person name="He G."/>
            <person name="LaButti K."/>
            <person name="Lipzen A."/>
            <person name="Mondo S."/>
            <person name="Riley R."/>
            <person name="Salamov A."/>
            <person name="Simmons B.A."/>
            <person name="Magnuson J.K."/>
            <person name="Henrissat B."/>
            <person name="Mortensen U.H."/>
            <person name="Larsen T.O."/>
            <person name="Devries R.P."/>
            <person name="Grigoriev I.V."/>
            <person name="Machida M."/>
            <person name="Baker S.E."/>
            <person name="Andersen M.R."/>
        </authorList>
    </citation>
    <scope>NUCLEOTIDE SEQUENCE [LARGE SCALE GENOMIC DNA]</scope>
    <source>
        <strain evidence="1 2">IBT 29228</strain>
    </source>
</reference>
<organism evidence="1 2">
    <name type="scientific">Aspergillus bertholletiae</name>
    <dbReference type="NCBI Taxonomy" id="1226010"/>
    <lineage>
        <taxon>Eukaryota</taxon>
        <taxon>Fungi</taxon>
        <taxon>Dikarya</taxon>
        <taxon>Ascomycota</taxon>
        <taxon>Pezizomycotina</taxon>
        <taxon>Eurotiomycetes</taxon>
        <taxon>Eurotiomycetidae</taxon>
        <taxon>Eurotiales</taxon>
        <taxon>Aspergillaceae</taxon>
        <taxon>Aspergillus</taxon>
        <taxon>Aspergillus subgen. Circumdati</taxon>
    </lineage>
</organism>
<protein>
    <submittedName>
        <fullName evidence="1">Uncharacterized protein</fullName>
    </submittedName>
</protein>
<accession>A0A5N7BBP0</accession>
<dbReference type="EMBL" id="ML736197">
    <property type="protein sequence ID" value="KAE8379183.1"/>
    <property type="molecule type" value="Genomic_DNA"/>
</dbReference>